<keyword evidence="1" id="KW-1133">Transmembrane helix</keyword>
<protein>
    <submittedName>
        <fullName evidence="3">Pilus assembly protein</fullName>
    </submittedName>
</protein>
<evidence type="ECO:0000313" key="3">
    <source>
        <dbReference type="EMBL" id="KAB1441818.1"/>
    </source>
</evidence>
<dbReference type="RefSeq" id="WP_151150910.1">
    <property type="nucleotide sequence ID" value="NZ_WAIE01000003.1"/>
</dbReference>
<evidence type="ECO:0000313" key="4">
    <source>
        <dbReference type="Proteomes" id="UP000438699"/>
    </source>
</evidence>
<dbReference type="InterPro" id="IPR012495">
    <property type="entry name" value="TadE-like_dom"/>
</dbReference>
<organism evidence="3 4">
    <name type="scientific">Pseudodesulfovibrio senegalensis</name>
    <dbReference type="NCBI Taxonomy" id="1721087"/>
    <lineage>
        <taxon>Bacteria</taxon>
        <taxon>Pseudomonadati</taxon>
        <taxon>Thermodesulfobacteriota</taxon>
        <taxon>Desulfovibrionia</taxon>
        <taxon>Desulfovibrionales</taxon>
        <taxon>Desulfovibrionaceae</taxon>
    </lineage>
</organism>
<keyword evidence="1" id="KW-0472">Membrane</keyword>
<feature type="domain" description="TadE-like" evidence="2">
    <location>
        <begin position="18"/>
        <end position="60"/>
    </location>
</feature>
<dbReference type="AlphaFoldDB" id="A0A6N6N2C9"/>
<dbReference type="Pfam" id="PF07811">
    <property type="entry name" value="TadE"/>
    <property type="match status" value="1"/>
</dbReference>
<keyword evidence="1" id="KW-0812">Transmembrane</keyword>
<evidence type="ECO:0000256" key="1">
    <source>
        <dbReference type="SAM" id="Phobius"/>
    </source>
</evidence>
<sequence>MNRSRHNDHERSAGSRAGATAVEVGLLLPIVFMLIMGVIESGALCYSWLTVQRAAQEGARFAATGQGYEEGTRKTRIVEATSAMLDPLENGQKIITMRSWPDHSATGDGVEGNPGEPCQVVEVRVVYKYTPFTPLVSNMLPEVITLLGSGRKVNEPWYPCERASEGG</sequence>
<dbReference type="OrthoDB" id="5458110at2"/>
<feature type="transmembrane region" description="Helical" evidence="1">
    <location>
        <begin position="21"/>
        <end position="49"/>
    </location>
</feature>
<evidence type="ECO:0000259" key="2">
    <source>
        <dbReference type="Pfam" id="PF07811"/>
    </source>
</evidence>
<comment type="caution">
    <text evidence="3">The sequence shown here is derived from an EMBL/GenBank/DDBJ whole genome shotgun (WGS) entry which is preliminary data.</text>
</comment>
<proteinExistence type="predicted"/>
<keyword evidence="4" id="KW-1185">Reference proteome</keyword>
<dbReference type="EMBL" id="WAIE01000003">
    <property type="protein sequence ID" value="KAB1441818.1"/>
    <property type="molecule type" value="Genomic_DNA"/>
</dbReference>
<accession>A0A6N6N2C9</accession>
<reference evidence="3 4" key="1">
    <citation type="journal article" date="2017" name="Int. J. Syst. Evol. Microbiol.">
        <title>Desulfovibrio senegalensis sp. nov., a mesophilic sulfate reducer isolated from marine sediment.</title>
        <authorList>
            <person name="Thioye A."/>
            <person name="Gam Z.B.A."/>
            <person name="Mbengue M."/>
            <person name="Cayol J.L."/>
            <person name="Joseph-Bartoli M."/>
            <person name="Toure-Kane C."/>
            <person name="Labat M."/>
        </authorList>
    </citation>
    <scope>NUCLEOTIDE SEQUENCE [LARGE SCALE GENOMIC DNA]</scope>
    <source>
        <strain evidence="3 4">DSM 101509</strain>
    </source>
</reference>
<dbReference type="Proteomes" id="UP000438699">
    <property type="component" value="Unassembled WGS sequence"/>
</dbReference>
<gene>
    <name evidence="3" type="ORF">F8A88_09540</name>
</gene>
<name>A0A6N6N2C9_9BACT</name>